<feature type="region of interest" description="Disordered" evidence="5">
    <location>
        <begin position="355"/>
        <end position="375"/>
    </location>
</feature>
<feature type="compositionally biased region" description="Low complexity" evidence="5">
    <location>
        <begin position="195"/>
        <end position="208"/>
    </location>
</feature>
<feature type="region of interest" description="Disordered" evidence="5">
    <location>
        <begin position="162"/>
        <end position="298"/>
    </location>
</feature>
<dbReference type="PANTHER" id="PTHR47981">
    <property type="entry name" value="RAB FAMILY"/>
    <property type="match status" value="1"/>
</dbReference>
<feature type="compositionally biased region" description="Low complexity" evidence="5">
    <location>
        <begin position="279"/>
        <end position="296"/>
    </location>
</feature>
<name>A0A507CSU7_9FUNG</name>
<gene>
    <name evidence="7" type="ORF">SeLEV6574_g02737</name>
    <name evidence="6" type="ORF">SeMB42_g05226</name>
</gene>
<dbReference type="PROSITE" id="PS51417">
    <property type="entry name" value="ARF"/>
    <property type="match status" value="1"/>
</dbReference>
<reference evidence="8 9" key="1">
    <citation type="journal article" date="2019" name="Sci. Rep.">
        <title>Comparative genomics of chytrid fungi reveal insights into the obligate biotrophic and pathogenic lifestyle of Synchytrium endobioticum.</title>
        <authorList>
            <person name="van de Vossenberg B.T.L.H."/>
            <person name="Warris S."/>
            <person name="Nguyen H.D.T."/>
            <person name="van Gent-Pelzer M.P.E."/>
            <person name="Joly D.L."/>
            <person name="van de Geest H.C."/>
            <person name="Bonants P.J.M."/>
            <person name="Smith D.S."/>
            <person name="Levesque C.A."/>
            <person name="van der Lee T.A.J."/>
        </authorList>
    </citation>
    <scope>NUCLEOTIDE SEQUENCE [LARGE SCALE GENOMIC DNA]</scope>
    <source>
        <strain evidence="7 9">LEV6574</strain>
        <strain evidence="6 8">MB42</strain>
    </source>
</reference>
<dbReference type="PROSITE" id="PS51420">
    <property type="entry name" value="RHO"/>
    <property type="match status" value="1"/>
</dbReference>
<dbReference type="Proteomes" id="UP000320475">
    <property type="component" value="Unassembled WGS sequence"/>
</dbReference>
<dbReference type="VEuPathDB" id="FungiDB:SeMB42_g05226"/>
<feature type="compositionally biased region" description="Low complexity" evidence="5">
    <location>
        <begin position="223"/>
        <end position="254"/>
    </location>
</feature>
<dbReference type="GO" id="GO:0003924">
    <property type="term" value="F:GTPase activity"/>
    <property type="evidence" value="ECO:0007669"/>
    <property type="project" value="InterPro"/>
</dbReference>
<evidence type="ECO:0000313" key="8">
    <source>
        <dbReference type="Proteomes" id="UP000317494"/>
    </source>
</evidence>
<dbReference type="EMBL" id="QEAM01000080">
    <property type="protein sequence ID" value="TPX47307.1"/>
    <property type="molecule type" value="Genomic_DNA"/>
</dbReference>
<evidence type="ECO:0000313" key="9">
    <source>
        <dbReference type="Proteomes" id="UP000320475"/>
    </source>
</evidence>
<dbReference type="InterPro" id="IPR027417">
    <property type="entry name" value="P-loop_NTPase"/>
</dbReference>
<proteinExistence type="inferred from homology"/>
<evidence type="ECO:0000256" key="2">
    <source>
        <dbReference type="ARBA" id="ARBA00022741"/>
    </source>
</evidence>
<evidence type="ECO:0000256" key="4">
    <source>
        <dbReference type="ARBA" id="ARBA00023289"/>
    </source>
</evidence>
<dbReference type="PROSITE" id="PS51419">
    <property type="entry name" value="RAB"/>
    <property type="match status" value="1"/>
</dbReference>
<dbReference type="SUPFAM" id="SSF52540">
    <property type="entry name" value="P-loop containing nucleoside triphosphate hydrolases"/>
    <property type="match status" value="1"/>
</dbReference>
<organism evidence="6 8">
    <name type="scientific">Synchytrium endobioticum</name>
    <dbReference type="NCBI Taxonomy" id="286115"/>
    <lineage>
        <taxon>Eukaryota</taxon>
        <taxon>Fungi</taxon>
        <taxon>Fungi incertae sedis</taxon>
        <taxon>Chytridiomycota</taxon>
        <taxon>Chytridiomycota incertae sedis</taxon>
        <taxon>Chytridiomycetes</taxon>
        <taxon>Synchytriales</taxon>
        <taxon>Synchytriaceae</taxon>
        <taxon>Synchytrium</taxon>
    </lineage>
</organism>
<protein>
    <recommendedName>
        <fullName evidence="10">Small monomeric GTPase</fullName>
    </recommendedName>
</protein>
<feature type="compositionally biased region" description="Polar residues" evidence="5">
    <location>
        <begin position="162"/>
        <end position="183"/>
    </location>
</feature>
<keyword evidence="2" id="KW-0547">Nucleotide-binding</keyword>
<evidence type="ECO:0000256" key="1">
    <source>
        <dbReference type="ARBA" id="ARBA00006270"/>
    </source>
</evidence>
<dbReference type="STRING" id="286115.A0A507CSU7"/>
<dbReference type="PROSITE" id="PS51421">
    <property type="entry name" value="RAS"/>
    <property type="match status" value="1"/>
</dbReference>
<keyword evidence="8" id="KW-1185">Reference proteome</keyword>
<dbReference type="AlphaFoldDB" id="A0A507CSU7"/>
<evidence type="ECO:0008006" key="10">
    <source>
        <dbReference type="Google" id="ProtNLM"/>
    </source>
</evidence>
<dbReference type="SMART" id="SM00174">
    <property type="entry name" value="RHO"/>
    <property type="match status" value="1"/>
</dbReference>
<evidence type="ECO:0000256" key="5">
    <source>
        <dbReference type="SAM" id="MobiDB-lite"/>
    </source>
</evidence>
<dbReference type="PANTHER" id="PTHR47981:SF20">
    <property type="entry name" value="RAS-RELATED PROTEIN RAB-7A"/>
    <property type="match status" value="1"/>
</dbReference>
<feature type="compositionally biased region" description="Polar residues" evidence="5">
    <location>
        <begin position="255"/>
        <end position="271"/>
    </location>
</feature>
<evidence type="ECO:0000313" key="6">
    <source>
        <dbReference type="EMBL" id="TPX42219.1"/>
    </source>
</evidence>
<sequence>MVQKEILKIVLLGDGGVGKTCLRNQYLHKRFTNTYKATIGADFITKEVELPDQGRRISMQIWDTAGQERFQSLGVAFYRGADACILVYDVTDPSSLSRLQMWIAEFVKQADITDPGHFPFIILGNKVDLETDRRVSRRQGREMCKQLKAFCLDAGKRPSIYSTSAAGSSRPASLKTSRDSVNGSTGGALGRRLISSSNSKSNAMNSCNINGLNSPRSSRQLGSSHSPNGSASSFTSSVTPTMPPTSSSLSDVSSNAYNTAATQFQQQSLPSRKSARVFGSSVPQQPSGQQQRKPSGWRNSVASLVSKRASMSFKTSDDDMEGQELVSDLGWHTTSSNSPHDTNEPLRNAVIATADEESRRPSMASSSTIPPDSFPLFETSAKTGTRVEEAFAYIARNVKPPKFDFAISEIERVAIDDRVGARRTSYCTC</sequence>
<keyword evidence="4" id="KW-0636">Prenylation</keyword>
<dbReference type="InterPro" id="IPR001806">
    <property type="entry name" value="Small_GTPase"/>
</dbReference>
<dbReference type="FunFam" id="3.40.50.300:FF:001447">
    <property type="entry name" value="Ras-related protein Rab-1B"/>
    <property type="match status" value="1"/>
</dbReference>
<dbReference type="SMART" id="SM00173">
    <property type="entry name" value="RAS"/>
    <property type="match status" value="1"/>
</dbReference>
<feature type="compositionally biased region" description="Polar residues" evidence="5">
    <location>
        <begin position="209"/>
        <end position="222"/>
    </location>
</feature>
<dbReference type="InterPro" id="IPR005225">
    <property type="entry name" value="Small_GTP-bd"/>
</dbReference>
<comment type="caution">
    <text evidence="6">The sequence shown here is derived from an EMBL/GenBank/DDBJ whole genome shotgun (WGS) entry which is preliminary data.</text>
</comment>
<keyword evidence="3" id="KW-0342">GTP-binding</keyword>
<keyword evidence="4" id="KW-0449">Lipoprotein</keyword>
<dbReference type="EMBL" id="QEAN01000240">
    <property type="protein sequence ID" value="TPX42219.1"/>
    <property type="molecule type" value="Genomic_DNA"/>
</dbReference>
<dbReference type="Gene3D" id="3.40.50.300">
    <property type="entry name" value="P-loop containing nucleotide triphosphate hydrolases"/>
    <property type="match status" value="1"/>
</dbReference>
<accession>A0A507CSU7</accession>
<comment type="similarity">
    <text evidence="1">Belongs to the small GTPase superfamily. Rab family.</text>
</comment>
<dbReference type="NCBIfam" id="TIGR00231">
    <property type="entry name" value="small_GTP"/>
    <property type="match status" value="1"/>
</dbReference>
<evidence type="ECO:0000313" key="7">
    <source>
        <dbReference type="EMBL" id="TPX47307.1"/>
    </source>
</evidence>
<dbReference type="GO" id="GO:0005525">
    <property type="term" value="F:GTP binding"/>
    <property type="evidence" value="ECO:0007669"/>
    <property type="project" value="UniProtKB-KW"/>
</dbReference>
<dbReference type="Pfam" id="PF00071">
    <property type="entry name" value="Ras"/>
    <property type="match status" value="1"/>
</dbReference>
<dbReference type="Proteomes" id="UP000317494">
    <property type="component" value="Unassembled WGS sequence"/>
</dbReference>
<evidence type="ECO:0000256" key="3">
    <source>
        <dbReference type="ARBA" id="ARBA00023134"/>
    </source>
</evidence>
<dbReference type="SMART" id="SM00175">
    <property type="entry name" value="RAB"/>
    <property type="match status" value="1"/>
</dbReference>
<dbReference type="PRINTS" id="PR00449">
    <property type="entry name" value="RASTRNSFRMNG"/>
</dbReference>
<dbReference type="OrthoDB" id="9989112at2759"/>